<dbReference type="PROSITE" id="PS51585">
    <property type="entry name" value="SAM_MT_TPMT"/>
    <property type="match status" value="1"/>
</dbReference>
<dbReference type="InterPro" id="IPR029063">
    <property type="entry name" value="SAM-dependent_MTases_sf"/>
</dbReference>
<dbReference type="EMBL" id="CP081495">
    <property type="protein sequence ID" value="UYW02293.1"/>
    <property type="molecule type" value="Genomic_DNA"/>
</dbReference>
<evidence type="ECO:0000313" key="6">
    <source>
        <dbReference type="Proteomes" id="UP001163328"/>
    </source>
</evidence>
<dbReference type="Gene3D" id="3.40.50.150">
    <property type="entry name" value="Vaccinia Virus protein VP39"/>
    <property type="match status" value="1"/>
</dbReference>
<dbReference type="InterPro" id="IPR008854">
    <property type="entry name" value="TPMT"/>
</dbReference>
<proteinExistence type="predicted"/>
<dbReference type="Proteomes" id="UP001163328">
    <property type="component" value="Chromosome"/>
</dbReference>
<evidence type="ECO:0000256" key="2">
    <source>
        <dbReference type="ARBA" id="ARBA00022603"/>
    </source>
</evidence>
<reference evidence="5" key="1">
    <citation type="submission" date="2021-08" db="EMBL/GenBank/DDBJ databases">
        <title>Flavobacterium sp. strain CC-SYL302.</title>
        <authorList>
            <person name="Lin S.-Y."/>
            <person name="Lee T.-H."/>
            <person name="Young C.-C."/>
        </authorList>
    </citation>
    <scope>NUCLEOTIDE SEQUENCE</scope>
    <source>
        <strain evidence="5">CC-SYL302</strain>
    </source>
</reference>
<gene>
    <name evidence="5" type="ORF">K5I29_05170</name>
</gene>
<keyword evidence="1" id="KW-0597">Phosphoprotein</keyword>
<sequence>MTEIIDKHYWNNRWQTQQIQWDLGQVSPPIKTYLEQYNNKQAAILIPGCGNAYEALFLAEQGFTNITLLDIVPQVIADLHNKFQNNPQVKIICDDFFTHNGAYDLILEQTFFCALQPEMRLNYVKKMHQLLKNNGRLVGVLFTKNFNNPFPPFGGDSAEYKLLFEPYFTFHKFESCYNSIKPRNNFELFINLIKK</sequence>
<dbReference type="Pfam" id="PF05724">
    <property type="entry name" value="TPMT"/>
    <property type="match status" value="1"/>
</dbReference>
<name>A0ABY6M433_9FLAO</name>
<dbReference type="PANTHER" id="PTHR32183">
    <property type="match status" value="1"/>
</dbReference>
<dbReference type="PANTHER" id="PTHR32183:SF6">
    <property type="entry name" value="CYSTEINE SULFINATE DESULFINASE_CYSTEINE DESULFURASE AND RELATED ENZYMES"/>
    <property type="match status" value="1"/>
</dbReference>
<keyword evidence="6" id="KW-1185">Reference proteome</keyword>
<organism evidence="5 6">
    <name type="scientific">Flavobacterium agricola</name>
    <dbReference type="NCBI Taxonomy" id="2870839"/>
    <lineage>
        <taxon>Bacteria</taxon>
        <taxon>Pseudomonadati</taxon>
        <taxon>Bacteroidota</taxon>
        <taxon>Flavobacteriia</taxon>
        <taxon>Flavobacteriales</taxon>
        <taxon>Flavobacteriaceae</taxon>
        <taxon>Flavobacterium</taxon>
    </lineage>
</organism>
<accession>A0ABY6M433</accession>
<evidence type="ECO:0000256" key="4">
    <source>
        <dbReference type="ARBA" id="ARBA00022691"/>
    </source>
</evidence>
<dbReference type="GO" id="GO:0032259">
    <property type="term" value="P:methylation"/>
    <property type="evidence" value="ECO:0007669"/>
    <property type="project" value="UniProtKB-KW"/>
</dbReference>
<keyword evidence="4" id="KW-0949">S-adenosyl-L-methionine</keyword>
<dbReference type="RefSeq" id="WP_264434816.1">
    <property type="nucleotide sequence ID" value="NZ_CP081495.1"/>
</dbReference>
<keyword evidence="2 5" id="KW-0489">Methyltransferase</keyword>
<keyword evidence="3" id="KW-0808">Transferase</keyword>
<dbReference type="SUPFAM" id="SSF53335">
    <property type="entry name" value="S-adenosyl-L-methionine-dependent methyltransferases"/>
    <property type="match status" value="1"/>
</dbReference>
<evidence type="ECO:0000256" key="3">
    <source>
        <dbReference type="ARBA" id="ARBA00022679"/>
    </source>
</evidence>
<evidence type="ECO:0000256" key="1">
    <source>
        <dbReference type="ARBA" id="ARBA00022553"/>
    </source>
</evidence>
<protein>
    <submittedName>
        <fullName evidence="5">Methyltransferase domain-containing protein</fullName>
    </submittedName>
</protein>
<evidence type="ECO:0000313" key="5">
    <source>
        <dbReference type="EMBL" id="UYW02293.1"/>
    </source>
</evidence>
<dbReference type="GO" id="GO:0008168">
    <property type="term" value="F:methyltransferase activity"/>
    <property type="evidence" value="ECO:0007669"/>
    <property type="project" value="UniProtKB-KW"/>
</dbReference>
<dbReference type="CDD" id="cd02440">
    <property type="entry name" value="AdoMet_MTases"/>
    <property type="match status" value="1"/>
</dbReference>